<organism evidence="5 6">
    <name type="scientific">Pseudomonas graminis</name>
    <dbReference type="NCBI Taxonomy" id="158627"/>
    <lineage>
        <taxon>Bacteria</taxon>
        <taxon>Pseudomonadati</taxon>
        <taxon>Pseudomonadota</taxon>
        <taxon>Gammaproteobacteria</taxon>
        <taxon>Pseudomonadales</taxon>
        <taxon>Pseudomonadaceae</taxon>
        <taxon>Pseudomonas</taxon>
    </lineage>
</organism>
<dbReference type="Gene3D" id="2.60.120.1440">
    <property type="match status" value="1"/>
</dbReference>
<keyword evidence="1" id="KW-0812">Transmembrane</keyword>
<dbReference type="Pfam" id="PF04773">
    <property type="entry name" value="FecR"/>
    <property type="match status" value="1"/>
</dbReference>
<name>A0A1H9Z768_9PSED</name>
<dbReference type="EMBL" id="FOHW01000002">
    <property type="protein sequence ID" value="SES77422.1"/>
    <property type="molecule type" value="Genomic_DNA"/>
</dbReference>
<dbReference type="Gene3D" id="3.55.50.30">
    <property type="match status" value="1"/>
</dbReference>
<dbReference type="InterPro" id="IPR012373">
    <property type="entry name" value="Ferrdict_sens_TM"/>
</dbReference>
<dbReference type="OrthoDB" id="7030008at2"/>
<dbReference type="AlphaFoldDB" id="A0A1H9Z768"/>
<feature type="transmembrane region" description="Helical" evidence="1">
    <location>
        <begin position="92"/>
        <end position="115"/>
    </location>
</feature>
<feature type="domain" description="FecR N-terminal" evidence="3">
    <location>
        <begin position="19"/>
        <end position="57"/>
    </location>
</feature>
<dbReference type="InterPro" id="IPR006860">
    <property type="entry name" value="FecR"/>
</dbReference>
<evidence type="ECO:0000256" key="1">
    <source>
        <dbReference type="SAM" id="Phobius"/>
    </source>
</evidence>
<gene>
    <name evidence="5" type="ORF">SAMN05216197_102104</name>
</gene>
<proteinExistence type="predicted"/>
<evidence type="ECO:0000259" key="3">
    <source>
        <dbReference type="Pfam" id="PF16220"/>
    </source>
</evidence>
<dbReference type="PANTHER" id="PTHR30273:SF2">
    <property type="entry name" value="PROTEIN FECR"/>
    <property type="match status" value="1"/>
</dbReference>
<reference evidence="5 6" key="1">
    <citation type="submission" date="2016-10" db="EMBL/GenBank/DDBJ databases">
        <authorList>
            <person name="de Groot N.N."/>
        </authorList>
    </citation>
    <scope>NUCLEOTIDE SEQUENCE [LARGE SCALE GENOMIC DNA]</scope>
    <source>
        <strain evidence="5 6">DSM 11363</strain>
    </source>
</reference>
<protein>
    <submittedName>
        <fullName evidence="5">FecR family protein</fullName>
    </submittedName>
</protein>
<dbReference type="Pfam" id="PF16220">
    <property type="entry name" value="DUF4880"/>
    <property type="match status" value="1"/>
</dbReference>
<evidence type="ECO:0000313" key="5">
    <source>
        <dbReference type="EMBL" id="SES77422.1"/>
    </source>
</evidence>
<keyword evidence="1" id="KW-1133">Transmembrane helix</keyword>
<feature type="domain" description="Protein FecR C-terminal" evidence="4">
    <location>
        <begin position="262"/>
        <end position="330"/>
    </location>
</feature>
<dbReference type="PANTHER" id="PTHR30273">
    <property type="entry name" value="PERIPLASMIC SIGNAL SENSOR AND SIGMA FACTOR ACTIVATOR FECR-RELATED"/>
    <property type="match status" value="1"/>
</dbReference>
<evidence type="ECO:0000259" key="2">
    <source>
        <dbReference type="Pfam" id="PF04773"/>
    </source>
</evidence>
<dbReference type="RefSeq" id="WP_074884150.1">
    <property type="nucleotide sequence ID" value="NZ_FOHW01000002.1"/>
</dbReference>
<dbReference type="InterPro" id="IPR032623">
    <property type="entry name" value="FecR_N"/>
</dbReference>
<dbReference type="InterPro" id="IPR032508">
    <property type="entry name" value="FecR_C"/>
</dbReference>
<accession>A0A1H9Z768</accession>
<dbReference type="Pfam" id="PF16344">
    <property type="entry name" value="FecR_C"/>
    <property type="match status" value="1"/>
</dbReference>
<dbReference type="GO" id="GO:0016989">
    <property type="term" value="F:sigma factor antagonist activity"/>
    <property type="evidence" value="ECO:0007669"/>
    <property type="project" value="TreeGrafter"/>
</dbReference>
<dbReference type="PIRSF" id="PIRSF018266">
    <property type="entry name" value="FecR"/>
    <property type="match status" value="1"/>
</dbReference>
<dbReference type="Proteomes" id="UP000182332">
    <property type="component" value="Unassembled WGS sequence"/>
</dbReference>
<keyword evidence="1" id="KW-0472">Membrane</keyword>
<evidence type="ECO:0000313" key="6">
    <source>
        <dbReference type="Proteomes" id="UP000182332"/>
    </source>
</evidence>
<evidence type="ECO:0000259" key="4">
    <source>
        <dbReference type="Pfam" id="PF16344"/>
    </source>
</evidence>
<feature type="domain" description="FecR protein" evidence="2">
    <location>
        <begin position="127"/>
        <end position="217"/>
    </location>
</feature>
<sequence>MKAFPDPNADSNADHHAVALSWLSVLHNQPTIADQARFSRWLHADPAHSEAYAQAQVLWELSEEPATTLAGEDAAALDALLRKMDTPTARKLPHGGAALAMAACLVLMVSVAMGLNPQRWADDLGADYVSAPGQVRTFILEDGSQVTMDADSAIDVHFDDGERHVELRRGAAFFQVTHTGEPFVVDGGRGETRVLGTQFEVRLQPAGAQVTVLSGRVGVKAAADAPQQILTAGQQARYDRERTGAPQSVDSESQLAWRQGWLNYARTPLADVINDLNRYYPGRIILLNDQLAAKTVSGSFPSRDPQAVMAALKSVVGFQQYEAFGRVIVIR</sequence>